<dbReference type="GO" id="GO:0016788">
    <property type="term" value="F:hydrolase activity, acting on ester bonds"/>
    <property type="evidence" value="ECO:0007669"/>
    <property type="project" value="UniProtKB-ARBA"/>
</dbReference>
<dbReference type="HOGENOM" id="CLU_660107_0_0_10"/>
<evidence type="ECO:0000313" key="2">
    <source>
        <dbReference type="EMBL" id="ACT91376.1"/>
    </source>
</evidence>
<gene>
    <name evidence="2" type="ordered locus">Dfer_0105</name>
</gene>
<keyword evidence="1" id="KW-0472">Membrane</keyword>
<name>C6VVS0_DYAFD</name>
<keyword evidence="1" id="KW-1133">Transmembrane helix</keyword>
<accession>C6VVS0</accession>
<dbReference type="Proteomes" id="UP000002011">
    <property type="component" value="Chromosome"/>
</dbReference>
<keyword evidence="1" id="KW-0812">Transmembrane</keyword>
<evidence type="ECO:0000256" key="1">
    <source>
        <dbReference type="SAM" id="Phobius"/>
    </source>
</evidence>
<evidence type="ECO:0000313" key="3">
    <source>
        <dbReference type="Proteomes" id="UP000002011"/>
    </source>
</evidence>
<dbReference type="STRING" id="471854.Dfer_0105"/>
<dbReference type="InterPro" id="IPR036514">
    <property type="entry name" value="SGNH_hydro_sf"/>
</dbReference>
<dbReference type="Gene3D" id="3.40.50.1110">
    <property type="entry name" value="SGNH hydrolase"/>
    <property type="match status" value="2"/>
</dbReference>
<evidence type="ECO:0008006" key="4">
    <source>
        <dbReference type="Google" id="ProtNLM"/>
    </source>
</evidence>
<keyword evidence="3" id="KW-1185">Reference proteome</keyword>
<dbReference type="SUPFAM" id="SSF52266">
    <property type="entry name" value="SGNH hydrolase"/>
    <property type="match status" value="1"/>
</dbReference>
<dbReference type="OrthoDB" id="1414387at2"/>
<feature type="transmembrane region" description="Helical" evidence="1">
    <location>
        <begin position="29"/>
        <end position="49"/>
    </location>
</feature>
<reference evidence="2 3" key="1">
    <citation type="journal article" date="2009" name="Stand. Genomic Sci.">
        <title>Complete genome sequence of Dyadobacter fermentans type strain (NS114).</title>
        <authorList>
            <person name="Lang E."/>
            <person name="Lapidus A."/>
            <person name="Chertkov O."/>
            <person name="Brettin T."/>
            <person name="Detter J.C."/>
            <person name="Han C."/>
            <person name="Copeland A."/>
            <person name="Glavina Del Rio T."/>
            <person name="Nolan M."/>
            <person name="Chen F."/>
            <person name="Lucas S."/>
            <person name="Tice H."/>
            <person name="Cheng J.F."/>
            <person name="Land M."/>
            <person name="Hauser L."/>
            <person name="Chang Y.J."/>
            <person name="Jeffries C.D."/>
            <person name="Kopitz M."/>
            <person name="Bruce D."/>
            <person name="Goodwin L."/>
            <person name="Pitluck S."/>
            <person name="Ovchinnikova G."/>
            <person name="Pati A."/>
            <person name="Ivanova N."/>
            <person name="Mavrommatis K."/>
            <person name="Chen A."/>
            <person name="Palaniappan K."/>
            <person name="Chain P."/>
            <person name="Bristow J."/>
            <person name="Eisen J.A."/>
            <person name="Markowitz V."/>
            <person name="Hugenholtz P."/>
            <person name="Goker M."/>
            <person name="Rohde M."/>
            <person name="Kyrpides N.C."/>
            <person name="Klenk H.P."/>
        </authorList>
    </citation>
    <scope>NUCLEOTIDE SEQUENCE [LARGE SCALE GENOMIC DNA]</scope>
    <source>
        <strain evidence="3">ATCC 700827 / DSM 18053 / CIP 107007 / KCTC 52180 / NS114</strain>
    </source>
</reference>
<dbReference type="AlphaFoldDB" id="C6VVS0"/>
<feature type="transmembrane region" description="Helical" evidence="1">
    <location>
        <begin position="56"/>
        <end position="78"/>
    </location>
</feature>
<dbReference type="eggNOG" id="COG2755">
    <property type="taxonomic scope" value="Bacteria"/>
</dbReference>
<dbReference type="RefSeq" id="WP_012779724.1">
    <property type="nucleotide sequence ID" value="NC_013037.1"/>
</dbReference>
<organism evidence="2 3">
    <name type="scientific">Dyadobacter fermentans (strain ATCC 700827 / DSM 18053 / CIP 107007 / KCTC 52180 / NS114)</name>
    <dbReference type="NCBI Taxonomy" id="471854"/>
    <lineage>
        <taxon>Bacteria</taxon>
        <taxon>Pseudomonadati</taxon>
        <taxon>Bacteroidota</taxon>
        <taxon>Cytophagia</taxon>
        <taxon>Cytophagales</taxon>
        <taxon>Spirosomataceae</taxon>
        <taxon>Dyadobacter</taxon>
    </lineage>
</organism>
<dbReference type="EMBL" id="CP001619">
    <property type="protein sequence ID" value="ACT91376.1"/>
    <property type="molecule type" value="Genomic_DNA"/>
</dbReference>
<dbReference type="KEGG" id="dfe:Dfer_0105"/>
<sequence length="402" mass="46636">MNWIAFLSGLLLMCLTLFRQDFFVRHSTIFPVYFFLFPIGLVIMLWSFCNGKKKRLVILLGIFTVMEIALAGSVWYMAAFQKYAPFSDSYYYWIRQQYAGSFKNTTNFNSELSRYDSLLTYRFRPQITGRFTNPEFDVEVKTNSAGVRDDEASLRHPKIVVLGDSHAMGWGVEHEERFSEVIEKQLKINVLNTGVTSYGTYRETKLLNELNLDSCKLLIIQYCDNDLDENKANLVKDQKSSIDAFGFEVAEKQNTISKIYFPFKGIYITIRWLIAEALKKSPAPAAIAADVKTGSLIRQPEHAQAFFPYLNRIRERYHGPIVVFDLGVYNFPIVKEFQTYQAHHPMENVHFINIHPLLDTKYYFTIDDHINARGHRKIGEALATFIRTNGWMNKQSTKLQRP</sequence>
<proteinExistence type="predicted"/>
<protein>
    <recommendedName>
        <fullName evidence="4">SGNH hydrolase-type esterase domain-containing protein</fullName>
    </recommendedName>
</protein>